<dbReference type="AlphaFoldDB" id="A0A4Y7QJV5"/>
<dbReference type="Proteomes" id="UP000294933">
    <property type="component" value="Unassembled WGS sequence"/>
</dbReference>
<gene>
    <name evidence="2" type="ORF">BD410DRAFT_416955</name>
</gene>
<sequence>MRERNNRPTIRPFILIWLGFCTVWSVPAQTLSIHCPIPSSPPLHVHMLNGALIAFNVLPPIHLYVCCYSLNSPKAVLFLLSPFRLSRERRSSNHASLFRTFPFEPRPHQSLGQPKSFSVLQASLTQCANLPEPCRGKSIH</sequence>
<evidence type="ECO:0008006" key="4">
    <source>
        <dbReference type="Google" id="ProtNLM"/>
    </source>
</evidence>
<feature type="signal peptide" evidence="1">
    <location>
        <begin position="1"/>
        <end position="28"/>
    </location>
</feature>
<protein>
    <recommendedName>
        <fullName evidence="4">Secreted protein</fullName>
    </recommendedName>
</protein>
<keyword evidence="3" id="KW-1185">Reference proteome</keyword>
<organism evidence="2 3">
    <name type="scientific">Rickenella mellea</name>
    <dbReference type="NCBI Taxonomy" id="50990"/>
    <lineage>
        <taxon>Eukaryota</taxon>
        <taxon>Fungi</taxon>
        <taxon>Dikarya</taxon>
        <taxon>Basidiomycota</taxon>
        <taxon>Agaricomycotina</taxon>
        <taxon>Agaricomycetes</taxon>
        <taxon>Hymenochaetales</taxon>
        <taxon>Rickenellaceae</taxon>
        <taxon>Rickenella</taxon>
    </lineage>
</organism>
<dbReference type="EMBL" id="ML170159">
    <property type="protein sequence ID" value="TDL27372.1"/>
    <property type="molecule type" value="Genomic_DNA"/>
</dbReference>
<feature type="chain" id="PRO_5021271834" description="Secreted protein" evidence="1">
    <location>
        <begin position="29"/>
        <end position="140"/>
    </location>
</feature>
<keyword evidence="1" id="KW-0732">Signal</keyword>
<reference evidence="2 3" key="1">
    <citation type="submission" date="2018-06" db="EMBL/GenBank/DDBJ databases">
        <title>A transcriptomic atlas of mushroom development highlights an independent origin of complex multicellularity.</title>
        <authorList>
            <consortium name="DOE Joint Genome Institute"/>
            <person name="Krizsan K."/>
            <person name="Almasi E."/>
            <person name="Merenyi Z."/>
            <person name="Sahu N."/>
            <person name="Viragh M."/>
            <person name="Koszo T."/>
            <person name="Mondo S."/>
            <person name="Kiss B."/>
            <person name="Balint B."/>
            <person name="Kues U."/>
            <person name="Barry K."/>
            <person name="Hegedus J.C."/>
            <person name="Henrissat B."/>
            <person name="Johnson J."/>
            <person name="Lipzen A."/>
            <person name="Ohm R."/>
            <person name="Nagy I."/>
            <person name="Pangilinan J."/>
            <person name="Yan J."/>
            <person name="Xiong Y."/>
            <person name="Grigoriev I.V."/>
            <person name="Hibbett D.S."/>
            <person name="Nagy L.G."/>
        </authorList>
    </citation>
    <scope>NUCLEOTIDE SEQUENCE [LARGE SCALE GENOMIC DNA]</scope>
    <source>
        <strain evidence="2 3">SZMC22713</strain>
    </source>
</reference>
<proteinExistence type="predicted"/>
<dbReference type="VEuPathDB" id="FungiDB:BD410DRAFT_416955"/>
<accession>A0A4Y7QJV5</accession>
<name>A0A4Y7QJV5_9AGAM</name>
<evidence type="ECO:0000313" key="3">
    <source>
        <dbReference type="Proteomes" id="UP000294933"/>
    </source>
</evidence>
<evidence type="ECO:0000256" key="1">
    <source>
        <dbReference type="SAM" id="SignalP"/>
    </source>
</evidence>
<evidence type="ECO:0000313" key="2">
    <source>
        <dbReference type="EMBL" id="TDL27372.1"/>
    </source>
</evidence>